<protein>
    <submittedName>
        <fullName evidence="1">Uncharacterized protein</fullName>
    </submittedName>
</protein>
<dbReference type="EMBL" id="JACOOJ010000033">
    <property type="protein sequence ID" value="MBC5634218.1"/>
    <property type="molecule type" value="Genomic_DNA"/>
</dbReference>
<comment type="caution">
    <text evidence="1">The sequence shown here is derived from an EMBL/GenBank/DDBJ whole genome shotgun (WGS) entry which is preliminary data.</text>
</comment>
<sequence>MIYFPYNEEMCSYTDAWLGELYENKYPLVSKGMWSGIINLNTRTLLNWKPKYGNMYLQAKVCDSGTYFLLDKDKRVICKIADYVPNGLIPESDDCGDYIRLRIHHDGTIENWPESPDFSDFIEDSETVEKIDTSIEEEPILDTKVEFTYSQLMAKLLRLPKFLQLEIGKALIANASEGFEEEEDEESL</sequence>
<organism evidence="1 2">
    <name type="scientific">Parabacteroides hominis</name>
    <dbReference type="NCBI Taxonomy" id="2763057"/>
    <lineage>
        <taxon>Bacteria</taxon>
        <taxon>Pseudomonadati</taxon>
        <taxon>Bacteroidota</taxon>
        <taxon>Bacteroidia</taxon>
        <taxon>Bacteroidales</taxon>
        <taxon>Tannerellaceae</taxon>
        <taxon>Parabacteroides</taxon>
    </lineage>
</organism>
<keyword evidence="2" id="KW-1185">Reference proteome</keyword>
<reference evidence="1 2" key="1">
    <citation type="submission" date="2020-08" db="EMBL/GenBank/DDBJ databases">
        <title>Genome public.</title>
        <authorList>
            <person name="Liu C."/>
            <person name="Sun Q."/>
        </authorList>
    </citation>
    <scope>NUCLEOTIDE SEQUENCE [LARGE SCALE GENOMIC DNA]</scope>
    <source>
        <strain evidence="1 2">NSJ-79</strain>
    </source>
</reference>
<name>A0ABR7DTU0_9BACT</name>
<accession>A0ABR7DTU0</accession>
<proteinExistence type="predicted"/>
<dbReference type="Proteomes" id="UP000651475">
    <property type="component" value="Unassembled WGS sequence"/>
</dbReference>
<evidence type="ECO:0000313" key="1">
    <source>
        <dbReference type="EMBL" id="MBC5634218.1"/>
    </source>
</evidence>
<evidence type="ECO:0000313" key="2">
    <source>
        <dbReference type="Proteomes" id="UP000651475"/>
    </source>
</evidence>
<gene>
    <name evidence="1" type="ORF">H8S65_15840</name>
</gene>